<organism evidence="6 7">
    <name type="scientific">Paludibacterium paludis</name>
    <dbReference type="NCBI Taxonomy" id="1225769"/>
    <lineage>
        <taxon>Bacteria</taxon>
        <taxon>Pseudomonadati</taxon>
        <taxon>Pseudomonadota</taxon>
        <taxon>Betaproteobacteria</taxon>
        <taxon>Neisseriales</taxon>
        <taxon>Chromobacteriaceae</taxon>
        <taxon>Paludibacterium</taxon>
    </lineage>
</organism>
<accession>A0A918P0V1</accession>
<feature type="domain" description="HTH lysR-type" evidence="5">
    <location>
        <begin position="3"/>
        <end position="60"/>
    </location>
</feature>
<evidence type="ECO:0000256" key="2">
    <source>
        <dbReference type="ARBA" id="ARBA00023015"/>
    </source>
</evidence>
<dbReference type="AlphaFoldDB" id="A0A918P0V1"/>
<dbReference type="PRINTS" id="PR00039">
    <property type="entry name" value="HTHLYSR"/>
</dbReference>
<comment type="similarity">
    <text evidence="1">Belongs to the LysR transcriptional regulatory family.</text>
</comment>
<dbReference type="Pfam" id="PF00126">
    <property type="entry name" value="HTH_1"/>
    <property type="match status" value="1"/>
</dbReference>
<evidence type="ECO:0000256" key="4">
    <source>
        <dbReference type="ARBA" id="ARBA00023163"/>
    </source>
</evidence>
<dbReference type="EMBL" id="BMYX01000006">
    <property type="protein sequence ID" value="GGY12005.1"/>
    <property type="molecule type" value="Genomic_DNA"/>
</dbReference>
<dbReference type="CDD" id="cd05466">
    <property type="entry name" value="PBP2_LTTR_substrate"/>
    <property type="match status" value="1"/>
</dbReference>
<dbReference type="SUPFAM" id="SSF46785">
    <property type="entry name" value="Winged helix' DNA-binding domain"/>
    <property type="match status" value="1"/>
</dbReference>
<keyword evidence="2" id="KW-0805">Transcription regulation</keyword>
<comment type="caution">
    <text evidence="6">The sequence shown here is derived from an EMBL/GenBank/DDBJ whole genome shotgun (WGS) entry which is preliminary data.</text>
</comment>
<dbReference type="SUPFAM" id="SSF53850">
    <property type="entry name" value="Periplasmic binding protein-like II"/>
    <property type="match status" value="1"/>
</dbReference>
<reference evidence="6" key="2">
    <citation type="submission" date="2020-09" db="EMBL/GenBank/DDBJ databases">
        <authorList>
            <person name="Sun Q."/>
            <person name="Kim S."/>
        </authorList>
    </citation>
    <scope>NUCLEOTIDE SEQUENCE</scope>
    <source>
        <strain evidence="6">KCTC 32182</strain>
    </source>
</reference>
<protein>
    <submittedName>
        <fullName evidence="6">LysR family transcriptional regulator</fullName>
    </submittedName>
</protein>
<evidence type="ECO:0000313" key="6">
    <source>
        <dbReference type="EMBL" id="GGY12005.1"/>
    </source>
</evidence>
<sequence>MSVSLTDLALLCDIADRGSFSQAAALRGWSQPQVSQRVAALEAWLGVSLFVRHRRGAEPTQACLAFLDTARDALARLDAGRDAIAGAPALPLMPIACMPSLASTLFGPLITALADAPLEIRCQTDHSPNIMENLLAGHTRVGFVLRCPPVAGIAMERLARSPIIAVAGSGHPLAARTSLEMADLANCRLVPQGWGDGCETLIRTLRSLRGKAQPLHTVQPASAARELALLHGFVVFMPALAVTDDLSAGRLVRLPLGDLPAWQWEVMMAWRPGKRTDAARERILDAARDIAANWRRAGVSL</sequence>
<dbReference type="GO" id="GO:0003700">
    <property type="term" value="F:DNA-binding transcription factor activity"/>
    <property type="evidence" value="ECO:0007669"/>
    <property type="project" value="InterPro"/>
</dbReference>
<keyword evidence="3" id="KW-0238">DNA-binding</keyword>
<dbReference type="InterPro" id="IPR005119">
    <property type="entry name" value="LysR_subst-bd"/>
</dbReference>
<dbReference type="PANTHER" id="PTHR30126">
    <property type="entry name" value="HTH-TYPE TRANSCRIPTIONAL REGULATOR"/>
    <property type="match status" value="1"/>
</dbReference>
<dbReference type="PROSITE" id="PS50931">
    <property type="entry name" value="HTH_LYSR"/>
    <property type="match status" value="1"/>
</dbReference>
<dbReference type="Gene3D" id="3.40.190.10">
    <property type="entry name" value="Periplasmic binding protein-like II"/>
    <property type="match status" value="2"/>
</dbReference>
<evidence type="ECO:0000313" key="7">
    <source>
        <dbReference type="Proteomes" id="UP000645257"/>
    </source>
</evidence>
<dbReference type="InterPro" id="IPR036390">
    <property type="entry name" value="WH_DNA-bd_sf"/>
</dbReference>
<dbReference type="InterPro" id="IPR036388">
    <property type="entry name" value="WH-like_DNA-bd_sf"/>
</dbReference>
<keyword evidence="7" id="KW-1185">Reference proteome</keyword>
<gene>
    <name evidence="6" type="ORF">GCM10011289_13780</name>
</gene>
<reference evidence="6" key="1">
    <citation type="journal article" date="2014" name="Int. J. Syst. Evol. Microbiol.">
        <title>Complete genome sequence of Corynebacterium casei LMG S-19264T (=DSM 44701T), isolated from a smear-ripened cheese.</title>
        <authorList>
            <consortium name="US DOE Joint Genome Institute (JGI-PGF)"/>
            <person name="Walter F."/>
            <person name="Albersmeier A."/>
            <person name="Kalinowski J."/>
            <person name="Ruckert C."/>
        </authorList>
    </citation>
    <scope>NUCLEOTIDE SEQUENCE</scope>
    <source>
        <strain evidence="6">KCTC 32182</strain>
    </source>
</reference>
<keyword evidence="4" id="KW-0804">Transcription</keyword>
<dbReference type="Pfam" id="PF03466">
    <property type="entry name" value="LysR_substrate"/>
    <property type="match status" value="1"/>
</dbReference>
<evidence type="ECO:0000256" key="1">
    <source>
        <dbReference type="ARBA" id="ARBA00009437"/>
    </source>
</evidence>
<dbReference type="RefSeq" id="WP_189532634.1">
    <property type="nucleotide sequence ID" value="NZ_BMYX01000006.1"/>
</dbReference>
<dbReference type="InterPro" id="IPR000847">
    <property type="entry name" value="LysR_HTH_N"/>
</dbReference>
<evidence type="ECO:0000259" key="5">
    <source>
        <dbReference type="PROSITE" id="PS50931"/>
    </source>
</evidence>
<dbReference type="PANTHER" id="PTHR30126:SF39">
    <property type="entry name" value="HTH-TYPE TRANSCRIPTIONAL REGULATOR CYSL"/>
    <property type="match status" value="1"/>
</dbReference>
<evidence type="ECO:0000256" key="3">
    <source>
        <dbReference type="ARBA" id="ARBA00023125"/>
    </source>
</evidence>
<dbReference type="Proteomes" id="UP000645257">
    <property type="component" value="Unassembled WGS sequence"/>
</dbReference>
<dbReference type="GO" id="GO:0000976">
    <property type="term" value="F:transcription cis-regulatory region binding"/>
    <property type="evidence" value="ECO:0007669"/>
    <property type="project" value="TreeGrafter"/>
</dbReference>
<proteinExistence type="inferred from homology"/>
<dbReference type="Gene3D" id="1.10.10.10">
    <property type="entry name" value="Winged helix-like DNA-binding domain superfamily/Winged helix DNA-binding domain"/>
    <property type="match status" value="1"/>
</dbReference>
<name>A0A918P0V1_9NEIS</name>